<dbReference type="EMBL" id="CAJNOJ010000019">
    <property type="protein sequence ID" value="CAF0834249.1"/>
    <property type="molecule type" value="Genomic_DNA"/>
</dbReference>
<sequence>MAQQAGRSAVAASRFTASKMDWSRILKLSGSNTTAVSNLQSKWSQAAVKMNALSDALPKIDFSYYRKMVSDPTLVDKLQKEYENAQIAYPKDSANRLKDLEEYAKSEEQRAQEFIKLAEGEVEKLRKEFDRWDNVPPADEVTYELASFYMPEAVYPRVWDKDEHDKLKDIQFLPYEKRDSLRWWVEQGGELLPHKHEWVIPDEALDPIGAPPRPQKAISDTHGHGHGDTQKISAGSKH</sequence>
<dbReference type="GO" id="GO:0045259">
    <property type="term" value="C:proton-transporting ATP synthase complex"/>
    <property type="evidence" value="ECO:0007669"/>
    <property type="project" value="UniProtKB-KW"/>
</dbReference>
<comment type="subcellular location">
    <subcellularLocation>
        <location evidence="1">Mitochondrion inner membrane</location>
    </subcellularLocation>
</comment>
<protein>
    <recommendedName>
        <fullName evidence="14">ATP synthase subunit d, mitochondrial</fullName>
    </recommendedName>
</protein>
<keyword evidence="7" id="KW-0406">Ion transport</keyword>
<dbReference type="GO" id="GO:0015078">
    <property type="term" value="F:proton transmembrane transporter activity"/>
    <property type="evidence" value="ECO:0007669"/>
    <property type="project" value="InterPro"/>
</dbReference>
<evidence type="ECO:0000256" key="9">
    <source>
        <dbReference type="ARBA" id="ARBA00023136"/>
    </source>
</evidence>
<proteinExistence type="inferred from homology"/>
<feature type="compositionally biased region" description="Basic and acidic residues" evidence="11">
    <location>
        <begin position="219"/>
        <end position="229"/>
    </location>
</feature>
<keyword evidence="4" id="KW-0138">CF(0)</keyword>
<keyword evidence="5" id="KW-0375">Hydrogen ion transport</keyword>
<dbReference type="GO" id="GO:0005743">
    <property type="term" value="C:mitochondrial inner membrane"/>
    <property type="evidence" value="ECO:0007669"/>
    <property type="project" value="UniProtKB-SubCell"/>
</dbReference>
<dbReference type="InterPro" id="IPR008689">
    <property type="entry name" value="ATP_synth_F0_dsu_mt"/>
</dbReference>
<dbReference type="Pfam" id="PF05873">
    <property type="entry name" value="Mt_ATP-synt_D"/>
    <property type="match status" value="1"/>
</dbReference>
<dbReference type="SUPFAM" id="SSF161065">
    <property type="entry name" value="ATP synthase D chain-like"/>
    <property type="match status" value="1"/>
</dbReference>
<keyword evidence="9" id="KW-0472">Membrane</keyword>
<evidence type="ECO:0000256" key="4">
    <source>
        <dbReference type="ARBA" id="ARBA00022547"/>
    </source>
</evidence>
<feature type="region of interest" description="Disordered" evidence="11">
    <location>
        <begin position="203"/>
        <end position="238"/>
    </location>
</feature>
<evidence type="ECO:0000256" key="5">
    <source>
        <dbReference type="ARBA" id="ARBA00022781"/>
    </source>
</evidence>
<keyword evidence="8" id="KW-0496">Mitochondrion</keyword>
<dbReference type="OrthoDB" id="35799at2759"/>
<keyword evidence="6" id="KW-0999">Mitochondrion inner membrane</keyword>
<keyword evidence="10" id="KW-0175">Coiled coil</keyword>
<evidence type="ECO:0000256" key="1">
    <source>
        <dbReference type="ARBA" id="ARBA00004273"/>
    </source>
</evidence>
<evidence type="ECO:0000256" key="10">
    <source>
        <dbReference type="SAM" id="Coils"/>
    </source>
</evidence>
<comment type="similarity">
    <text evidence="2">Belongs to the ATPase d subunit family.</text>
</comment>
<feature type="coiled-coil region" evidence="10">
    <location>
        <begin position="97"/>
        <end position="135"/>
    </location>
</feature>
<dbReference type="GO" id="GO:0015986">
    <property type="term" value="P:proton motive force-driven ATP synthesis"/>
    <property type="evidence" value="ECO:0007669"/>
    <property type="project" value="InterPro"/>
</dbReference>
<dbReference type="PANTHER" id="PTHR12700">
    <property type="entry name" value="ATP SYNTHASE SUBUNIT D, MITOCHONDRIAL"/>
    <property type="match status" value="1"/>
</dbReference>
<name>A0A813UXZ6_ADIRI</name>
<gene>
    <name evidence="12" type="ORF">EDS130_LOCUS6497</name>
</gene>
<dbReference type="Proteomes" id="UP000663852">
    <property type="component" value="Unassembled WGS sequence"/>
</dbReference>
<evidence type="ECO:0000256" key="8">
    <source>
        <dbReference type="ARBA" id="ARBA00023128"/>
    </source>
</evidence>
<comment type="caution">
    <text evidence="12">The sequence shown here is derived from an EMBL/GenBank/DDBJ whole genome shotgun (WGS) entry which is preliminary data.</text>
</comment>
<evidence type="ECO:0000256" key="11">
    <source>
        <dbReference type="SAM" id="MobiDB-lite"/>
    </source>
</evidence>
<evidence type="ECO:0008006" key="14">
    <source>
        <dbReference type="Google" id="ProtNLM"/>
    </source>
</evidence>
<dbReference type="InterPro" id="IPR036228">
    <property type="entry name" value="ATP_synth_F0_dsu_sf_mt"/>
</dbReference>
<evidence type="ECO:0000256" key="2">
    <source>
        <dbReference type="ARBA" id="ARBA00006842"/>
    </source>
</evidence>
<evidence type="ECO:0000313" key="13">
    <source>
        <dbReference type="Proteomes" id="UP000663852"/>
    </source>
</evidence>
<dbReference type="Gene3D" id="6.10.280.70">
    <property type="match status" value="1"/>
</dbReference>
<accession>A0A813UXZ6</accession>
<keyword evidence="3" id="KW-0813">Transport</keyword>
<evidence type="ECO:0000256" key="6">
    <source>
        <dbReference type="ARBA" id="ARBA00022792"/>
    </source>
</evidence>
<organism evidence="12 13">
    <name type="scientific">Adineta ricciae</name>
    <name type="common">Rotifer</name>
    <dbReference type="NCBI Taxonomy" id="249248"/>
    <lineage>
        <taxon>Eukaryota</taxon>
        <taxon>Metazoa</taxon>
        <taxon>Spiralia</taxon>
        <taxon>Gnathifera</taxon>
        <taxon>Rotifera</taxon>
        <taxon>Eurotatoria</taxon>
        <taxon>Bdelloidea</taxon>
        <taxon>Adinetida</taxon>
        <taxon>Adinetidae</taxon>
        <taxon>Adineta</taxon>
    </lineage>
</organism>
<evidence type="ECO:0000313" key="12">
    <source>
        <dbReference type="EMBL" id="CAF0834249.1"/>
    </source>
</evidence>
<evidence type="ECO:0000256" key="7">
    <source>
        <dbReference type="ARBA" id="ARBA00023065"/>
    </source>
</evidence>
<evidence type="ECO:0000256" key="3">
    <source>
        <dbReference type="ARBA" id="ARBA00022448"/>
    </source>
</evidence>
<reference evidence="12" key="1">
    <citation type="submission" date="2021-02" db="EMBL/GenBank/DDBJ databases">
        <authorList>
            <person name="Nowell W R."/>
        </authorList>
    </citation>
    <scope>NUCLEOTIDE SEQUENCE</scope>
</reference>
<dbReference type="AlphaFoldDB" id="A0A813UXZ6"/>